<accession>A0ABR0B416</accession>
<organism evidence="1 2">
    <name type="scientific">Daphnia magna</name>
    <dbReference type="NCBI Taxonomy" id="35525"/>
    <lineage>
        <taxon>Eukaryota</taxon>
        <taxon>Metazoa</taxon>
        <taxon>Ecdysozoa</taxon>
        <taxon>Arthropoda</taxon>
        <taxon>Crustacea</taxon>
        <taxon>Branchiopoda</taxon>
        <taxon>Diplostraca</taxon>
        <taxon>Cladocera</taxon>
        <taxon>Anomopoda</taxon>
        <taxon>Daphniidae</taxon>
        <taxon>Daphnia</taxon>
    </lineage>
</organism>
<keyword evidence="2" id="KW-1185">Reference proteome</keyword>
<protein>
    <submittedName>
        <fullName evidence="1">Uncharacterized protein</fullName>
    </submittedName>
</protein>
<gene>
    <name evidence="1" type="ORF">OUZ56_028498</name>
</gene>
<comment type="caution">
    <text evidence="1">The sequence shown here is derived from an EMBL/GenBank/DDBJ whole genome shotgun (WGS) entry which is preliminary data.</text>
</comment>
<proteinExistence type="predicted"/>
<evidence type="ECO:0000313" key="2">
    <source>
        <dbReference type="Proteomes" id="UP001234178"/>
    </source>
</evidence>
<reference evidence="1 2" key="1">
    <citation type="journal article" date="2023" name="Nucleic Acids Res.">
        <title>The hologenome of Daphnia magna reveals possible DNA methylation and microbiome-mediated evolution of the host genome.</title>
        <authorList>
            <person name="Chaturvedi A."/>
            <person name="Li X."/>
            <person name="Dhandapani V."/>
            <person name="Marshall H."/>
            <person name="Kissane S."/>
            <person name="Cuenca-Cambronero M."/>
            <person name="Asole G."/>
            <person name="Calvet F."/>
            <person name="Ruiz-Romero M."/>
            <person name="Marangio P."/>
            <person name="Guigo R."/>
            <person name="Rago D."/>
            <person name="Mirbahai L."/>
            <person name="Eastwood N."/>
            <person name="Colbourne J.K."/>
            <person name="Zhou J."/>
            <person name="Mallon E."/>
            <person name="Orsini L."/>
        </authorList>
    </citation>
    <scope>NUCLEOTIDE SEQUENCE [LARGE SCALE GENOMIC DNA]</scope>
    <source>
        <strain evidence="1">LRV0_1</strain>
    </source>
</reference>
<dbReference type="Proteomes" id="UP001234178">
    <property type="component" value="Unassembled WGS sequence"/>
</dbReference>
<dbReference type="EMBL" id="JAOYFB010000040">
    <property type="protein sequence ID" value="KAK4036443.1"/>
    <property type="molecule type" value="Genomic_DNA"/>
</dbReference>
<sequence>MLTKATFRLQPFERFTYYVFKKFLRRRKRFVLRTFINKYNKELQQVKMAVWFLNVCIRGQSSLFLKLRPITQSIREKKIQDGRYKK</sequence>
<evidence type="ECO:0000313" key="1">
    <source>
        <dbReference type="EMBL" id="KAK4036443.1"/>
    </source>
</evidence>
<name>A0ABR0B416_9CRUS</name>